<sequence length="72" mass="8273">MYLTSEELAERIRYDVRSVRTHLAKSMIEGVHYVRGPGGRKKLWVWNQIEKDMLNGVFSARSSSGSTLDDDE</sequence>
<proteinExistence type="predicted"/>
<evidence type="ECO:0000313" key="2">
    <source>
        <dbReference type="Proteomes" id="UP001479520"/>
    </source>
</evidence>
<organism evidence="1 2">
    <name type="scientific">Azonexus hydrophilus</name>
    <dbReference type="NCBI Taxonomy" id="418702"/>
    <lineage>
        <taxon>Bacteria</taxon>
        <taxon>Pseudomonadati</taxon>
        <taxon>Pseudomonadota</taxon>
        <taxon>Betaproteobacteria</taxon>
        <taxon>Rhodocyclales</taxon>
        <taxon>Azonexaceae</taxon>
        <taxon>Azonexus</taxon>
    </lineage>
</organism>
<protein>
    <recommendedName>
        <fullName evidence="3">Helix-turn-helix domain-containing protein</fullName>
    </recommendedName>
</protein>
<accession>A0ABZ2XME5</accession>
<keyword evidence="1" id="KW-0614">Plasmid</keyword>
<gene>
    <name evidence="1" type="ORF">AADV58_18390</name>
</gene>
<evidence type="ECO:0008006" key="3">
    <source>
        <dbReference type="Google" id="ProtNLM"/>
    </source>
</evidence>
<keyword evidence="2" id="KW-1185">Reference proteome</keyword>
<evidence type="ECO:0000313" key="1">
    <source>
        <dbReference type="EMBL" id="WZJ23547.1"/>
    </source>
</evidence>
<geneLocation type="plasmid" evidence="1 2">
    <name>unnamed1</name>
</geneLocation>
<name>A0ABZ2XME5_9RHOO</name>
<dbReference type="EMBL" id="CP151407">
    <property type="protein sequence ID" value="WZJ23547.1"/>
    <property type="molecule type" value="Genomic_DNA"/>
</dbReference>
<reference evidence="1 2" key="1">
    <citation type="submission" date="2024-04" db="EMBL/GenBank/DDBJ databases">
        <title>Dissimilatory iodate-reducing microorganisms contribute to the enrichment of iodine in groundwater.</title>
        <authorList>
            <person name="Jiang Z."/>
        </authorList>
    </citation>
    <scope>NUCLEOTIDE SEQUENCE [LARGE SCALE GENOMIC DNA]</scope>
    <source>
        <strain evidence="1 2">NCP973</strain>
        <plasmid evidence="1 2">unnamed1</plasmid>
    </source>
</reference>
<dbReference type="Proteomes" id="UP001479520">
    <property type="component" value="Plasmid unnamed1"/>
</dbReference>